<dbReference type="Pfam" id="PF09278">
    <property type="entry name" value="MerR-DNA-bind"/>
    <property type="match status" value="1"/>
</dbReference>
<dbReference type="PRINTS" id="PR00119">
    <property type="entry name" value="CATATPASE"/>
</dbReference>
<keyword evidence="6" id="KW-0472">Membrane</keyword>
<dbReference type="InterPro" id="IPR000551">
    <property type="entry name" value="MerR-type_HTH_dom"/>
</dbReference>
<dbReference type="GO" id="GO:0043682">
    <property type="term" value="F:P-type divalent copper transporter activity"/>
    <property type="evidence" value="ECO:0007669"/>
    <property type="project" value="TreeGrafter"/>
</dbReference>
<dbReference type="GO" id="GO:0005507">
    <property type="term" value="F:copper ion binding"/>
    <property type="evidence" value="ECO:0007669"/>
    <property type="project" value="InterPro"/>
</dbReference>
<dbReference type="InterPro" id="IPR023214">
    <property type="entry name" value="HAD_sf"/>
</dbReference>
<dbReference type="OrthoDB" id="432719at2759"/>
<evidence type="ECO:0000256" key="6">
    <source>
        <dbReference type="ARBA" id="ARBA00023136"/>
    </source>
</evidence>
<keyword evidence="4" id="KW-1133">Transmembrane helix</keyword>
<dbReference type="PANTHER" id="PTHR43520">
    <property type="entry name" value="ATP7, ISOFORM B"/>
    <property type="match status" value="1"/>
</dbReference>
<dbReference type="GO" id="GO:0003700">
    <property type="term" value="F:DNA-binding transcription factor activity"/>
    <property type="evidence" value="ECO:0007669"/>
    <property type="project" value="InterPro"/>
</dbReference>
<dbReference type="SUPFAM" id="SSF46955">
    <property type="entry name" value="Putative DNA-binding domain"/>
    <property type="match status" value="1"/>
</dbReference>
<dbReference type="NCBIfam" id="TIGR02044">
    <property type="entry name" value="CueR"/>
    <property type="match status" value="1"/>
</dbReference>
<evidence type="ECO:0000256" key="4">
    <source>
        <dbReference type="ARBA" id="ARBA00022989"/>
    </source>
</evidence>
<dbReference type="PROSITE" id="PS50937">
    <property type="entry name" value="HTH_MERR_2"/>
    <property type="match status" value="1"/>
</dbReference>
<dbReference type="InterPro" id="IPR009061">
    <property type="entry name" value="DNA-bd_dom_put_sf"/>
</dbReference>
<dbReference type="Pfam" id="PF00376">
    <property type="entry name" value="MerR"/>
    <property type="match status" value="1"/>
</dbReference>
<evidence type="ECO:0000256" key="7">
    <source>
        <dbReference type="ARBA" id="ARBA00023163"/>
    </source>
</evidence>
<dbReference type="CDD" id="cd01108">
    <property type="entry name" value="HTH_CueR"/>
    <property type="match status" value="1"/>
</dbReference>
<dbReference type="InterPro" id="IPR015358">
    <property type="entry name" value="Tscrpt_reg_MerR_DNA-bd"/>
</dbReference>
<dbReference type="PRINTS" id="PR00040">
    <property type="entry name" value="HTHMERR"/>
</dbReference>
<dbReference type="GO" id="GO:0055070">
    <property type="term" value="P:copper ion homeostasis"/>
    <property type="evidence" value="ECO:0007669"/>
    <property type="project" value="TreeGrafter"/>
</dbReference>
<name>A0A7R8WW22_9CRUS</name>
<dbReference type="GO" id="GO:0016020">
    <property type="term" value="C:membrane"/>
    <property type="evidence" value="ECO:0007669"/>
    <property type="project" value="UniProtKB-SubCell"/>
</dbReference>
<dbReference type="GO" id="GO:0003677">
    <property type="term" value="F:DNA binding"/>
    <property type="evidence" value="ECO:0007669"/>
    <property type="project" value="InterPro"/>
</dbReference>
<dbReference type="GO" id="GO:0016887">
    <property type="term" value="F:ATP hydrolysis activity"/>
    <property type="evidence" value="ECO:0007669"/>
    <property type="project" value="InterPro"/>
</dbReference>
<dbReference type="Gene3D" id="1.10.1660.10">
    <property type="match status" value="1"/>
</dbReference>
<keyword evidence="2" id="KW-0812">Transmembrane</keyword>
<keyword evidence="3" id="KW-1278">Translocase</keyword>
<gene>
    <name evidence="8" type="ORF">CTOB1V02_LOCUS13797</name>
</gene>
<organism evidence="8">
    <name type="scientific">Cyprideis torosa</name>
    <dbReference type="NCBI Taxonomy" id="163714"/>
    <lineage>
        <taxon>Eukaryota</taxon>
        <taxon>Metazoa</taxon>
        <taxon>Ecdysozoa</taxon>
        <taxon>Arthropoda</taxon>
        <taxon>Crustacea</taxon>
        <taxon>Oligostraca</taxon>
        <taxon>Ostracoda</taxon>
        <taxon>Podocopa</taxon>
        <taxon>Podocopida</taxon>
        <taxon>Cytherocopina</taxon>
        <taxon>Cytheroidea</taxon>
        <taxon>Cytherideidae</taxon>
        <taxon>Cyprideis</taxon>
    </lineage>
</organism>
<dbReference type="PANTHER" id="PTHR43520:SF8">
    <property type="entry name" value="P-TYPE CU(+) TRANSPORTER"/>
    <property type="match status" value="1"/>
</dbReference>
<dbReference type="InterPro" id="IPR001757">
    <property type="entry name" value="P_typ_ATPase"/>
</dbReference>
<dbReference type="NCBIfam" id="TIGR01494">
    <property type="entry name" value="ATPase_P-type"/>
    <property type="match status" value="1"/>
</dbReference>
<evidence type="ECO:0000313" key="8">
    <source>
        <dbReference type="EMBL" id="CAD7235982.1"/>
    </source>
</evidence>
<dbReference type="GO" id="GO:0005524">
    <property type="term" value="F:ATP binding"/>
    <property type="evidence" value="ECO:0007669"/>
    <property type="project" value="InterPro"/>
</dbReference>
<reference evidence="8" key="1">
    <citation type="submission" date="2020-11" db="EMBL/GenBank/DDBJ databases">
        <authorList>
            <person name="Tran Van P."/>
        </authorList>
    </citation>
    <scope>NUCLEOTIDE SEQUENCE</scope>
</reference>
<evidence type="ECO:0000256" key="5">
    <source>
        <dbReference type="ARBA" id="ARBA00023015"/>
    </source>
</evidence>
<dbReference type="Gene3D" id="3.40.1110.10">
    <property type="entry name" value="Calcium-transporting ATPase, cytoplasmic domain N"/>
    <property type="match status" value="1"/>
</dbReference>
<feature type="non-terminal residue" evidence="8">
    <location>
        <position position="1"/>
    </location>
</feature>
<keyword evidence="5" id="KW-0805">Transcription regulation</keyword>
<accession>A0A7R8WW22</accession>
<sequence length="306" mass="32356">RDLLVGARRLMDRERVDVAPLNAALADMNGKGQSPVLAAVDGKIAAVFAVADRIKPGAKAAIAALHDRGLTVAMITGDTVQTAQTIAGDLGIDHIEAEVLPDGKVAAVKALRDRYGPVAFCGDGINDAPALAEADIGLAIGTGTDVAIESADVVLSSGDVAGNGPRGGWRCYPTGDRMNIGEVSARSGLPSKTIRYYEEIGLIAPARDNNGYRAFATNDLHKLSFVARARALGFSIEDCRTLLALYEDETRASSDVKRVAEEHLAQIDEKIAQLRDMQETLGDLVRSCHGDDRPDCPILTDLAKKG</sequence>
<dbReference type="Pfam" id="PF00702">
    <property type="entry name" value="Hydrolase"/>
    <property type="match status" value="1"/>
</dbReference>
<dbReference type="SUPFAM" id="SSF56784">
    <property type="entry name" value="HAD-like"/>
    <property type="match status" value="1"/>
</dbReference>
<dbReference type="GO" id="GO:0045893">
    <property type="term" value="P:positive regulation of DNA-templated transcription"/>
    <property type="evidence" value="ECO:0007669"/>
    <property type="project" value="InterPro"/>
</dbReference>
<protein>
    <submittedName>
        <fullName evidence="8">Uncharacterized protein</fullName>
    </submittedName>
</protein>
<dbReference type="InterPro" id="IPR023299">
    <property type="entry name" value="ATPase_P-typ_cyto_dom_N"/>
</dbReference>
<dbReference type="SMART" id="SM00422">
    <property type="entry name" value="HTH_MERR"/>
    <property type="match status" value="1"/>
</dbReference>
<dbReference type="AlphaFoldDB" id="A0A7R8WW22"/>
<evidence type="ECO:0000256" key="2">
    <source>
        <dbReference type="ARBA" id="ARBA00022692"/>
    </source>
</evidence>
<dbReference type="EMBL" id="OB675868">
    <property type="protein sequence ID" value="CAD7235982.1"/>
    <property type="molecule type" value="Genomic_DNA"/>
</dbReference>
<comment type="subcellular location">
    <subcellularLocation>
        <location evidence="1">Membrane</location>
    </subcellularLocation>
</comment>
<proteinExistence type="predicted"/>
<dbReference type="InterPro" id="IPR036412">
    <property type="entry name" value="HAD-like_sf"/>
</dbReference>
<evidence type="ECO:0000256" key="1">
    <source>
        <dbReference type="ARBA" id="ARBA00004370"/>
    </source>
</evidence>
<keyword evidence="7" id="KW-0804">Transcription</keyword>
<dbReference type="Gene3D" id="3.40.50.1000">
    <property type="entry name" value="HAD superfamily/HAD-like"/>
    <property type="match status" value="1"/>
</dbReference>
<evidence type="ECO:0000256" key="3">
    <source>
        <dbReference type="ARBA" id="ARBA00022967"/>
    </source>
</evidence>
<dbReference type="InterPro" id="IPR011789">
    <property type="entry name" value="CueR"/>
</dbReference>